<feature type="region of interest" description="Disordered" evidence="1">
    <location>
        <begin position="334"/>
        <end position="358"/>
    </location>
</feature>
<dbReference type="PANTHER" id="PTHR47487:SF8">
    <property type="entry name" value="OS08G0270900 PROTEIN"/>
    <property type="match status" value="1"/>
</dbReference>
<dbReference type="InterPro" id="IPR036236">
    <property type="entry name" value="Znf_C2H2_sf"/>
</dbReference>
<comment type="caution">
    <text evidence="3">The sequence shown here is derived from an EMBL/GenBank/DDBJ whole genome shotgun (WGS) entry which is preliminary data.</text>
</comment>
<protein>
    <recommendedName>
        <fullName evidence="2">U1-type domain-containing protein</fullName>
    </recommendedName>
</protein>
<dbReference type="InterPro" id="IPR013087">
    <property type="entry name" value="Znf_C2H2_type"/>
</dbReference>
<dbReference type="SUPFAM" id="SSF57667">
    <property type="entry name" value="beta-beta-alpha zinc fingers"/>
    <property type="match status" value="2"/>
</dbReference>
<feature type="domain" description="U1-type" evidence="2">
    <location>
        <begin position="295"/>
        <end position="329"/>
    </location>
</feature>
<name>A0AAV1YAS0_LUPLU</name>
<dbReference type="Proteomes" id="UP001497480">
    <property type="component" value="Unassembled WGS sequence"/>
</dbReference>
<dbReference type="Gene3D" id="3.30.160.60">
    <property type="entry name" value="Classic Zinc Finger"/>
    <property type="match status" value="2"/>
</dbReference>
<dbReference type="PANTHER" id="PTHR47487">
    <property type="entry name" value="OS06G0651300 PROTEIN-RELATED"/>
    <property type="match status" value="1"/>
</dbReference>
<dbReference type="EMBL" id="CAXHTB010000022">
    <property type="protein sequence ID" value="CAL0330421.1"/>
    <property type="molecule type" value="Genomic_DNA"/>
</dbReference>
<dbReference type="AlphaFoldDB" id="A0AAV1YAS0"/>
<dbReference type="InterPro" id="IPR003604">
    <property type="entry name" value="Matrin/U1-like-C_Znf_C2H2"/>
</dbReference>
<gene>
    <name evidence="3" type="ORF">LLUT_LOCUS31481</name>
</gene>
<dbReference type="SMART" id="SM00451">
    <property type="entry name" value="ZnF_U1"/>
    <property type="match status" value="2"/>
</dbReference>
<keyword evidence="4" id="KW-1185">Reference proteome</keyword>
<evidence type="ECO:0000313" key="3">
    <source>
        <dbReference type="EMBL" id="CAL0330421.1"/>
    </source>
</evidence>
<sequence length="646" mass="71631">MEFKFRAVDDTPPSAPTPTSFPNTVAYMSHSHSHSSLRGFPGMIPSSRYRSFRMPMSNANEALWRELEKEKIRREIITGEIERRRELEEEVRRELAAERGWGMTMAATPHGFSFDERVSAMHLTPSPYLFDNNAQPQPQPQLQTQLPQLVPPAEFKPSPETNKDKVIKLGPVKIQSPSLYRPDTNARPQLQLPHLMAPAEEFKPSPEANTDKVVKLSPVKLPSPGRYQFDEWPLPQLPELLAPDEIKPSPETDKDKVIKLAKPDPDHYDAKRKAVTPPDVDESDHVPTGLRKKSKEEWICEVCQVSATSEKGLNDHLQGRKHKAKEIGLRKRKFVKSTNTSSKKSEKSVKPMETATSGLDAKAFRPPVQSSIMRGDINQTMADKGSAKSNNEEQSVQKIVKSNEPMDTTTSGLDAKADTPPLQSSITWGDINQKMAGKGAVESINEEQLVHKNVKPNESGDTLTSGLDAKADRLPFESTFLTCGDINKTMSTKGVVKSNDEEQLVQKSVKSSEPIDPAALVLDVKTDTPSLQPSFIPWGDITKTMAKKHAVGSKYEEQSMKNENGTENVQGGMNALKRKRMKFWCETCQVGALSHVVMESHKKGKKHLARVKTSSVSVEASGLIKDTGAGNKEAMIKTANNFADSD</sequence>
<reference evidence="3 4" key="1">
    <citation type="submission" date="2024-03" db="EMBL/GenBank/DDBJ databases">
        <authorList>
            <person name="Martinez-Hernandez J."/>
        </authorList>
    </citation>
    <scope>NUCLEOTIDE SEQUENCE [LARGE SCALE GENOMIC DNA]</scope>
</reference>
<dbReference type="Pfam" id="PF12874">
    <property type="entry name" value="zf-met"/>
    <property type="match status" value="2"/>
</dbReference>
<evidence type="ECO:0000259" key="2">
    <source>
        <dbReference type="SMART" id="SM00451"/>
    </source>
</evidence>
<evidence type="ECO:0000256" key="1">
    <source>
        <dbReference type="SAM" id="MobiDB-lite"/>
    </source>
</evidence>
<evidence type="ECO:0000313" key="4">
    <source>
        <dbReference type="Proteomes" id="UP001497480"/>
    </source>
</evidence>
<dbReference type="GO" id="GO:0008270">
    <property type="term" value="F:zinc ion binding"/>
    <property type="evidence" value="ECO:0007669"/>
    <property type="project" value="InterPro"/>
</dbReference>
<feature type="region of interest" description="Disordered" evidence="1">
    <location>
        <begin position="262"/>
        <end position="287"/>
    </location>
</feature>
<feature type="domain" description="U1-type" evidence="2">
    <location>
        <begin position="580"/>
        <end position="614"/>
    </location>
</feature>
<organism evidence="3 4">
    <name type="scientific">Lupinus luteus</name>
    <name type="common">European yellow lupine</name>
    <dbReference type="NCBI Taxonomy" id="3873"/>
    <lineage>
        <taxon>Eukaryota</taxon>
        <taxon>Viridiplantae</taxon>
        <taxon>Streptophyta</taxon>
        <taxon>Embryophyta</taxon>
        <taxon>Tracheophyta</taxon>
        <taxon>Spermatophyta</taxon>
        <taxon>Magnoliopsida</taxon>
        <taxon>eudicotyledons</taxon>
        <taxon>Gunneridae</taxon>
        <taxon>Pentapetalae</taxon>
        <taxon>rosids</taxon>
        <taxon>fabids</taxon>
        <taxon>Fabales</taxon>
        <taxon>Fabaceae</taxon>
        <taxon>Papilionoideae</taxon>
        <taxon>50 kb inversion clade</taxon>
        <taxon>genistoids sensu lato</taxon>
        <taxon>core genistoids</taxon>
        <taxon>Genisteae</taxon>
        <taxon>Lupinus</taxon>
    </lineage>
</organism>
<dbReference type="GO" id="GO:0003676">
    <property type="term" value="F:nucleic acid binding"/>
    <property type="evidence" value="ECO:0007669"/>
    <property type="project" value="InterPro"/>
</dbReference>
<feature type="region of interest" description="Disordered" evidence="1">
    <location>
        <begin position="404"/>
        <end position="427"/>
    </location>
</feature>
<proteinExistence type="predicted"/>
<accession>A0AAV1YAS0</accession>
<feature type="compositionally biased region" description="Basic and acidic residues" evidence="1">
    <location>
        <begin position="262"/>
        <end position="272"/>
    </location>
</feature>